<sequence length="380" mass="43025">MAGASDRQYWIDALLRIVHPALDACSRRQLKVLMPVHGMLADRASYTYLEAVGRSLTGLAPWLEGRSQDPEEERTRAHYAVLARQTMEAITDPDSPDYCNFTEGHQPIVDAAFLAHAILRAPNELWGKLEEPVQNHVLRALEKTRSRKPYFSNWLLFAAMIETALFKMGAEWDRMRIDFALKQHDQWYLGDGMYSDGPEYHCDYYNSFVIQPMLVDIITTVGSLEPDWGALREPILGRAVRYGDIQEKMISPEGAFPAAGRSITYRFGAFQHLAQMALQHRLPEHMEPAQVRCALTRVIRRIMEAPDNFDENGWLRIGFCGHQPELGEAYISTGSLYLCSAVFLPLGLPEADPFWSGQPLPWSSCRIWSGGSVPIDRALV</sequence>
<gene>
    <name evidence="2" type="ORF">B2K_08705</name>
</gene>
<dbReference type="RefSeq" id="WP_014650010.1">
    <property type="nucleotide sequence ID" value="NC_017672.3"/>
</dbReference>
<dbReference type="PANTHER" id="PTHR35339">
    <property type="entry name" value="LINALOOL DEHYDRATASE_ISOMERASE DOMAIN-CONTAINING PROTEIN"/>
    <property type="match status" value="1"/>
</dbReference>
<dbReference type="AlphaFoldDB" id="I0BEJ8"/>
<evidence type="ECO:0000313" key="3">
    <source>
        <dbReference type="Proteomes" id="UP000007392"/>
    </source>
</evidence>
<protein>
    <recommendedName>
        <fullName evidence="1">DUF2264 domain-containing protein</fullName>
    </recommendedName>
</protein>
<dbReference type="KEGG" id="pmw:B2K_08705"/>
<organism evidence="2 3">
    <name type="scientific">Paenibacillus mucilaginosus K02</name>
    <dbReference type="NCBI Taxonomy" id="997761"/>
    <lineage>
        <taxon>Bacteria</taxon>
        <taxon>Bacillati</taxon>
        <taxon>Bacillota</taxon>
        <taxon>Bacilli</taxon>
        <taxon>Bacillales</taxon>
        <taxon>Paenibacillaceae</taxon>
        <taxon>Paenibacillus</taxon>
    </lineage>
</organism>
<evidence type="ECO:0000259" key="1">
    <source>
        <dbReference type="Pfam" id="PF10022"/>
    </source>
</evidence>
<dbReference type="EMBL" id="CP003422">
    <property type="protein sequence ID" value="AFH60795.1"/>
    <property type="molecule type" value="Genomic_DNA"/>
</dbReference>
<dbReference type="Pfam" id="PF10022">
    <property type="entry name" value="DUF2264"/>
    <property type="match status" value="1"/>
</dbReference>
<dbReference type="InterPro" id="IPR016624">
    <property type="entry name" value="UCP014753"/>
</dbReference>
<reference evidence="2 3" key="1">
    <citation type="submission" date="2013-06" db="EMBL/GenBank/DDBJ databases">
        <title>Complete genome sequence of Paenibacillus mucilaginosus K02.</title>
        <authorList>
            <person name="Xiao B."/>
            <person name="Sun L."/>
            <person name="Xiao L."/>
            <person name="Lian B."/>
        </authorList>
    </citation>
    <scope>NUCLEOTIDE SEQUENCE [LARGE SCALE GENOMIC DNA]</scope>
    <source>
        <strain evidence="2 3">K02</strain>
    </source>
</reference>
<evidence type="ECO:0000313" key="2">
    <source>
        <dbReference type="EMBL" id="AFH60795.1"/>
    </source>
</evidence>
<dbReference type="PIRSF" id="PIRSF014753">
    <property type="entry name" value="UCP014753"/>
    <property type="match status" value="1"/>
</dbReference>
<feature type="domain" description="DUF2264" evidence="1">
    <location>
        <begin position="6"/>
        <end position="362"/>
    </location>
</feature>
<proteinExistence type="predicted"/>
<dbReference type="Proteomes" id="UP000007392">
    <property type="component" value="Chromosome"/>
</dbReference>
<dbReference type="PANTHER" id="PTHR35339:SF3">
    <property type="entry name" value="DUF2264 DOMAIN-CONTAINING PROTEIN"/>
    <property type="match status" value="1"/>
</dbReference>
<dbReference type="InterPro" id="IPR049349">
    <property type="entry name" value="DUF2264_N"/>
</dbReference>
<name>I0BEJ8_9BACL</name>
<dbReference type="HOGENOM" id="CLU_028269_2_0_9"/>
<dbReference type="OrthoDB" id="9813465at2"/>
<dbReference type="PATRIC" id="fig|997761.3.peg.1687"/>
<accession>I0BEJ8</accession>